<protein>
    <submittedName>
        <fullName evidence="2">Uncharacterized protein</fullName>
    </submittedName>
</protein>
<sequence>MRYQRRPPPHSSIAGAWRTISLERLLALFGSAQVRGGDTPAAADATSALASYVRMPQWWQARASSAAEEEYKPERHVENAEAVLREMFGPLAKLVLHRIPHRRRPATAAAAAAADAETRSATEDEQAEADDVVMHHSHDAGEEAPTMNDLGSAAAPPALPHPHQQEQQFYYRVSATFRQLGFPVELAVANGLHARETIEVCLQQALSSDVKFISVSSNHGHANQQQRRFGRELKAIMNDLRQLCTHFSRTVKFSVKPPLQASMSRSPAERVGAATAEVMARPWRCRCYVKEEWSTSPQARLAYEACGSSPNDAFVRCVVELRRHTGTPKDSDSDLEGRDCRWQAGGDDRRKQLEEEAQDGASATRATAHANSFTSLTQPPTYSTQLQLTDARGNTAVYNARRQASPYVGYQTAAMSAIRSESVLEPAPLLWRLRWQFDMLVDHICRVTGKPPLEVAWIKLGGTGNDGGDAEPAKQEANNTAINDSGAAPTRPQLDTPVDLPIVFTGSLFVESNALAWQTAGKGRYRVEFDTYVQAVYYLLDQYGDCLTALPCMAAGQGEGLLFPSAGVLELQVLRHDTFPILNHHRGKWNCYAILGSLTMHLLGCPFHTHYHFDLATKEWVSTVTVNNGRHSSYPLSQRRSKMKGEAWRNACLAAIRDNFPRQYAAVLEKHPDVDLSADNGARGQRYRALPREKRIAHMGGFVPMIMTFAEEDLGWRQPRVRLRNLSGDLAFLQVRQARKSLFFRLAKQYFPKELKVYQSLNRSDSDDPEMDINVRRTRLYDPKSSFDGSMLRHVTSLMERDHATIAPVKITLEARARQQDPHGTDAMSGQPIAGDDLDDMELDIHYSDGDTSLLHSQQPEMLLRPLNLSYSAQVLGERGNVLIADYDSSRATTPADAEAVPVLVTALKSASCHLAGADAETLWTEYETYPVTGASSNRELCLALFGAFFGHNANATVEAATPAASSSGGEQARAGGAPLLGVADLQDVMNDPAAPVNVIVTGVGNYWFGTVVLPRFGMLPIARAVATSKRRCARDALTLATRRSFPRVLQYIIKRDMASATMATEVLSEPVIEQLPPEVCRDVLAQLAKARRNRPPPPFRLLLRCMKSAYPMRDHRIRVQSSYDTTHGFQYRLYLQRGLIVRQSSTQLVGYGASTSTQTEALYRAAVMALENLFETALHAAETMQPGYRSLSASDPQSP</sequence>
<name>A0A504XT26_LEIDO</name>
<evidence type="ECO:0000313" key="2">
    <source>
        <dbReference type="EMBL" id="TPP50749.1"/>
    </source>
</evidence>
<feature type="region of interest" description="Disordered" evidence="1">
    <location>
        <begin position="106"/>
        <end position="127"/>
    </location>
</feature>
<feature type="region of interest" description="Disordered" evidence="1">
    <location>
        <begin position="466"/>
        <end position="491"/>
    </location>
</feature>
<dbReference type="VEuPathDB" id="TriTrypDB:LdCL_290021200"/>
<feature type="compositionally biased region" description="Polar residues" evidence="1">
    <location>
        <begin position="369"/>
        <end position="380"/>
    </location>
</feature>
<accession>A0A504XT26</accession>
<evidence type="ECO:0000313" key="3">
    <source>
        <dbReference type="Proteomes" id="UP000318821"/>
    </source>
</evidence>
<dbReference type="AlphaFoldDB" id="A0A504XT26"/>
<feature type="compositionally biased region" description="Low complexity" evidence="1">
    <location>
        <begin position="106"/>
        <end position="115"/>
    </location>
</feature>
<dbReference type="VEuPathDB" id="TriTrypDB:LdBPK_291560.1"/>
<organism evidence="2 3">
    <name type="scientific">Leishmania donovani</name>
    <dbReference type="NCBI Taxonomy" id="5661"/>
    <lineage>
        <taxon>Eukaryota</taxon>
        <taxon>Discoba</taxon>
        <taxon>Euglenozoa</taxon>
        <taxon>Kinetoplastea</taxon>
        <taxon>Metakinetoplastina</taxon>
        <taxon>Trypanosomatida</taxon>
        <taxon>Trypanosomatidae</taxon>
        <taxon>Leishmaniinae</taxon>
        <taxon>Leishmania</taxon>
    </lineage>
</organism>
<comment type="caution">
    <text evidence="2">The sequence shown here is derived from an EMBL/GenBank/DDBJ whole genome shotgun (WGS) entry which is preliminary data.</text>
</comment>
<dbReference type="Proteomes" id="UP000318821">
    <property type="component" value="Unassembled WGS sequence"/>
</dbReference>
<reference evidence="3" key="1">
    <citation type="submission" date="2019-02" db="EMBL/GenBank/DDBJ databases">
        <title>FDA dAtabase for Regulatory Grade micrObial Sequences (FDA-ARGOS): Supporting development and validation of Infectious Disease Dx tests.</title>
        <authorList>
            <person name="Duncan R."/>
            <person name="Fisher C."/>
            <person name="Tallon L."/>
            <person name="Sadzewicz L."/>
            <person name="Sengamalay N."/>
            <person name="Ott S."/>
            <person name="Godinez A."/>
            <person name="Nagaraj S."/>
            <person name="Vavikolanu K."/>
            <person name="Vyas G."/>
            <person name="Nadendla S."/>
            <person name="Aluvathingal J."/>
            <person name="Sichtig H."/>
        </authorList>
    </citation>
    <scope>NUCLEOTIDE SEQUENCE [LARGE SCALE GENOMIC DNA]</scope>
    <source>
        <strain evidence="3">FDAARGOS_360</strain>
    </source>
</reference>
<dbReference type="EMBL" id="RHLD01000010">
    <property type="protein sequence ID" value="TPP50749.1"/>
    <property type="molecule type" value="Genomic_DNA"/>
</dbReference>
<evidence type="ECO:0000256" key="1">
    <source>
        <dbReference type="SAM" id="MobiDB-lite"/>
    </source>
</evidence>
<gene>
    <name evidence="2" type="ORF">CGC20_25310</name>
</gene>
<proteinExistence type="predicted"/>
<dbReference type="VEuPathDB" id="TriTrypDB:LDHU3_29.2270"/>
<feature type="region of interest" description="Disordered" evidence="1">
    <location>
        <begin position="355"/>
        <end position="380"/>
    </location>
</feature>